<name>A0A9P8THT8_9ASCO</name>
<feature type="non-terminal residue" evidence="1">
    <location>
        <position position="1"/>
    </location>
</feature>
<reference evidence="1" key="1">
    <citation type="journal article" date="2021" name="Open Biol.">
        <title>Shared evolutionary footprints suggest mitochondrial oxidative damage underlies multiple complex I losses in fungi.</title>
        <authorList>
            <person name="Schikora-Tamarit M.A."/>
            <person name="Marcet-Houben M."/>
            <person name="Nosek J."/>
            <person name="Gabaldon T."/>
        </authorList>
    </citation>
    <scope>NUCLEOTIDE SEQUENCE</scope>
    <source>
        <strain evidence="1">NCAIM Y.01608</strain>
    </source>
</reference>
<evidence type="ECO:0000313" key="2">
    <source>
        <dbReference type="Proteomes" id="UP000788993"/>
    </source>
</evidence>
<proteinExistence type="predicted"/>
<feature type="non-terminal residue" evidence="1">
    <location>
        <position position="92"/>
    </location>
</feature>
<evidence type="ECO:0000313" key="1">
    <source>
        <dbReference type="EMBL" id="KAH3678891.1"/>
    </source>
</evidence>
<protein>
    <submittedName>
        <fullName evidence="1">Uncharacterized protein</fullName>
    </submittedName>
</protein>
<organism evidence="1 2">
    <name type="scientific">Ogataea polymorpha</name>
    <dbReference type="NCBI Taxonomy" id="460523"/>
    <lineage>
        <taxon>Eukaryota</taxon>
        <taxon>Fungi</taxon>
        <taxon>Dikarya</taxon>
        <taxon>Ascomycota</taxon>
        <taxon>Saccharomycotina</taxon>
        <taxon>Pichiomycetes</taxon>
        <taxon>Pichiales</taxon>
        <taxon>Pichiaceae</taxon>
        <taxon>Ogataea</taxon>
    </lineage>
</organism>
<dbReference type="Proteomes" id="UP000788993">
    <property type="component" value="Unassembled WGS sequence"/>
</dbReference>
<gene>
    <name evidence="1" type="ORF">OGATHE_000004</name>
</gene>
<dbReference type="AlphaFoldDB" id="A0A9P8THT8"/>
<dbReference type="EMBL" id="JAEUBD010000003">
    <property type="protein sequence ID" value="KAH3678891.1"/>
    <property type="molecule type" value="Genomic_DNA"/>
</dbReference>
<accession>A0A9P8THT8</accession>
<sequence length="92" mass="10435">PAELVGSPTRVFSPNLLFDDAVYDGLDYLLSTADDLSLFSSEQVHQQQQYHLQQLEQQQGQLLQQIATPQQILDPVDDDRKLITFSSDMDLN</sequence>
<keyword evidence="2" id="KW-1185">Reference proteome</keyword>
<reference evidence="1" key="2">
    <citation type="submission" date="2021-01" db="EMBL/GenBank/DDBJ databases">
        <authorList>
            <person name="Schikora-Tamarit M.A."/>
        </authorList>
    </citation>
    <scope>NUCLEOTIDE SEQUENCE</scope>
    <source>
        <strain evidence="1">NCAIM Y.01608</strain>
    </source>
</reference>
<comment type="caution">
    <text evidence="1">The sequence shown here is derived from an EMBL/GenBank/DDBJ whole genome shotgun (WGS) entry which is preliminary data.</text>
</comment>